<evidence type="ECO:0000313" key="4">
    <source>
        <dbReference type="WBParaSite" id="PSAMB.scaffold1694size28667.g14451.t1"/>
    </source>
</evidence>
<organism evidence="3 4">
    <name type="scientific">Plectus sambesii</name>
    <dbReference type="NCBI Taxonomy" id="2011161"/>
    <lineage>
        <taxon>Eukaryota</taxon>
        <taxon>Metazoa</taxon>
        <taxon>Ecdysozoa</taxon>
        <taxon>Nematoda</taxon>
        <taxon>Chromadorea</taxon>
        <taxon>Plectida</taxon>
        <taxon>Plectina</taxon>
        <taxon>Plectoidea</taxon>
        <taxon>Plectidae</taxon>
        <taxon>Plectus</taxon>
    </lineage>
</organism>
<dbReference type="WBParaSite" id="PSAMB.scaffold1694size28667.g14451.t1">
    <property type="protein sequence ID" value="PSAMB.scaffold1694size28667.g14451.t1"/>
    <property type="gene ID" value="PSAMB.scaffold1694size28667.g14451"/>
</dbReference>
<protein>
    <submittedName>
        <fullName evidence="4">Tudor domain-containing protein</fullName>
    </submittedName>
</protein>
<dbReference type="SMART" id="SM00333">
    <property type="entry name" value="TUDOR"/>
    <property type="match status" value="2"/>
</dbReference>
<evidence type="ECO:0000259" key="2">
    <source>
        <dbReference type="PROSITE" id="PS50304"/>
    </source>
</evidence>
<feature type="domain" description="Tudor" evidence="2">
    <location>
        <begin position="214"/>
        <end position="270"/>
    </location>
</feature>
<proteinExistence type="predicted"/>
<dbReference type="InterPro" id="IPR050621">
    <property type="entry name" value="Tudor_domain_containing"/>
</dbReference>
<dbReference type="PANTHER" id="PTHR22948:SF29">
    <property type="entry name" value="FI02030P-RELATED"/>
    <property type="match status" value="1"/>
</dbReference>
<dbReference type="AlphaFoldDB" id="A0A914V9L8"/>
<evidence type="ECO:0000313" key="3">
    <source>
        <dbReference type="Proteomes" id="UP000887566"/>
    </source>
</evidence>
<dbReference type="Gene3D" id="2.30.30.140">
    <property type="match status" value="1"/>
</dbReference>
<dbReference type="InterPro" id="IPR002999">
    <property type="entry name" value="Tudor"/>
</dbReference>
<dbReference type="Pfam" id="PF00567">
    <property type="entry name" value="TUDOR"/>
    <property type="match status" value="1"/>
</dbReference>
<dbReference type="PROSITE" id="PS50304">
    <property type="entry name" value="TUDOR"/>
    <property type="match status" value="1"/>
</dbReference>
<evidence type="ECO:0000256" key="1">
    <source>
        <dbReference type="SAM" id="MobiDB-lite"/>
    </source>
</evidence>
<name>A0A914V9L8_9BILA</name>
<dbReference type="Proteomes" id="UP000887566">
    <property type="component" value="Unplaced"/>
</dbReference>
<accession>A0A914V9L8</accession>
<dbReference type="SUPFAM" id="SSF63748">
    <property type="entry name" value="Tudor/PWWP/MBT"/>
    <property type="match status" value="1"/>
</dbReference>
<sequence length="592" mass="66617">MLGSIAGKCVRAVATKSKVELLDMATEEGAMKTMKVLPVEPQWLGLLRLLPKLVVSSRIVGLHPSAHSLLSKLPLSNDRLDQHLHITPLIAPVSSTEDPGGPIYSSRLFLRLRDGKRYDVAAMLTAWQNASKWEQEQRYLTITESRLRETSRSFYAEAEWPTAVGRRILCESPLSNLSVVFLMPADFRNWLDAIFNRCQELRHSGQAERLRREQLCLGMACLALFLDNYYRAEVVKLCGETVTVFFVDYGNTHEVTAAGVFRATPDLLAIPKLVLFAQELDYAPTDQQSFGLSDGYGDYVAMLKKMVFAELKAGPLLGGYYDVALYTPSWSNRQASLRLMDKLRFEHKCCVNVDAAERRARIMLTPQIDFKQRRPCTHPNSPARFCRLACVVNPRHLYVVGEDEEQPWQSASERLRLTRVASDRIWPGRLLGAAVERRYRRVVVLKVNEEKATADVGLVDNGDRIEVRLDSLVELAPYDAPCRLVRVMLDGVVGNYSFPIDFNPNATSKLNEWLEQKRSVRINWKRVEEVDGVPVFVVDLKADDEDALAALDEQPPIPPVIRKAQSPNSCDPCSSSQQQSCSSLPLSNSPLL</sequence>
<dbReference type="PANTHER" id="PTHR22948">
    <property type="entry name" value="TUDOR DOMAIN CONTAINING PROTEIN"/>
    <property type="match status" value="1"/>
</dbReference>
<keyword evidence="3" id="KW-1185">Reference proteome</keyword>
<feature type="compositionally biased region" description="Low complexity" evidence="1">
    <location>
        <begin position="565"/>
        <end position="592"/>
    </location>
</feature>
<reference evidence="4" key="1">
    <citation type="submission" date="2022-11" db="UniProtKB">
        <authorList>
            <consortium name="WormBaseParasite"/>
        </authorList>
    </citation>
    <scope>IDENTIFICATION</scope>
</reference>
<feature type="region of interest" description="Disordered" evidence="1">
    <location>
        <begin position="552"/>
        <end position="592"/>
    </location>
</feature>